<dbReference type="GO" id="GO:0009450">
    <property type="term" value="P:gamma-aminobutyric acid catabolic process"/>
    <property type="evidence" value="ECO:0007669"/>
    <property type="project" value="TreeGrafter"/>
</dbReference>
<keyword evidence="3" id="KW-0032">Aminotransferase</keyword>
<dbReference type="VEuPathDB" id="CryptoDB:Cvel_28730"/>
<evidence type="ECO:0000256" key="7">
    <source>
        <dbReference type="RuleBase" id="RU003560"/>
    </source>
</evidence>
<accession>A0A0G4HKV8</accession>
<evidence type="ECO:0000256" key="3">
    <source>
        <dbReference type="ARBA" id="ARBA00022576"/>
    </source>
</evidence>
<evidence type="ECO:0000256" key="4">
    <source>
        <dbReference type="ARBA" id="ARBA00022679"/>
    </source>
</evidence>
<dbReference type="Gene3D" id="3.90.1150.10">
    <property type="entry name" value="Aspartate Aminotransferase, domain 1"/>
    <property type="match status" value="1"/>
</dbReference>
<dbReference type="InterPro" id="IPR015421">
    <property type="entry name" value="PyrdxlP-dep_Trfase_major"/>
</dbReference>
<dbReference type="PIRSF" id="PIRSF000521">
    <property type="entry name" value="Transaminase_4ab_Lys_Orn"/>
    <property type="match status" value="1"/>
</dbReference>
<keyword evidence="4" id="KW-0808">Transferase</keyword>
<evidence type="ECO:0000256" key="2">
    <source>
        <dbReference type="ARBA" id="ARBA00008954"/>
    </source>
</evidence>
<gene>
    <name evidence="8" type="ORF">Cvel_28730</name>
</gene>
<dbReference type="InterPro" id="IPR015422">
    <property type="entry name" value="PyrdxlP-dep_Trfase_small"/>
</dbReference>
<comment type="catalytic activity">
    <reaction evidence="6">
        <text>4-aminobutanoate + 2-oxoglutarate = succinate semialdehyde + L-glutamate</text>
        <dbReference type="Rhea" id="RHEA:23352"/>
        <dbReference type="ChEBI" id="CHEBI:16810"/>
        <dbReference type="ChEBI" id="CHEBI:29985"/>
        <dbReference type="ChEBI" id="CHEBI:57706"/>
        <dbReference type="ChEBI" id="CHEBI:59888"/>
        <dbReference type="EC" id="2.6.1.19"/>
    </reaction>
</comment>
<dbReference type="InterPro" id="IPR005814">
    <property type="entry name" value="Aminotrans_3"/>
</dbReference>
<dbReference type="Pfam" id="PF00202">
    <property type="entry name" value="Aminotran_3"/>
    <property type="match status" value="1"/>
</dbReference>
<dbReference type="CDD" id="cd00610">
    <property type="entry name" value="OAT_like"/>
    <property type="match status" value="1"/>
</dbReference>
<evidence type="ECO:0000256" key="5">
    <source>
        <dbReference type="ARBA" id="ARBA00022898"/>
    </source>
</evidence>
<comment type="cofactor">
    <cofactor evidence="1">
        <name>pyridoxal 5'-phosphate</name>
        <dbReference type="ChEBI" id="CHEBI:597326"/>
    </cofactor>
</comment>
<organism evidence="8">
    <name type="scientific">Chromera velia CCMP2878</name>
    <dbReference type="NCBI Taxonomy" id="1169474"/>
    <lineage>
        <taxon>Eukaryota</taxon>
        <taxon>Sar</taxon>
        <taxon>Alveolata</taxon>
        <taxon>Colpodellida</taxon>
        <taxon>Chromeraceae</taxon>
        <taxon>Chromera</taxon>
    </lineage>
</organism>
<dbReference type="PANTHER" id="PTHR43206:SF1">
    <property type="entry name" value="4-AMINOBUTYRATE AMINOTRANSFERASE, MITOCHONDRIAL"/>
    <property type="match status" value="1"/>
</dbReference>
<dbReference type="SUPFAM" id="SSF53383">
    <property type="entry name" value="PLP-dependent transferases"/>
    <property type="match status" value="1"/>
</dbReference>
<evidence type="ECO:0000256" key="6">
    <source>
        <dbReference type="ARBA" id="ARBA00048021"/>
    </source>
</evidence>
<dbReference type="PANTHER" id="PTHR43206">
    <property type="entry name" value="AMINOTRANSFERASE"/>
    <property type="match status" value="1"/>
</dbReference>
<dbReference type="AlphaFoldDB" id="A0A0G4HKV8"/>
<proteinExistence type="inferred from homology"/>
<sequence>MGTCSSLGPLPPRCKVRLLQALWEPVAMYSLEALPVLPIEVKTSIPGPKTLAMKKEYDAIGGGGGAVNLWVDFDKSVGNYLVDADGNRLLDLFSQIASVPLGYNHPRLLVLADSPEMKRVVTNRAALGMLPPQEYLQLVKEGLMSIAPPGMDQVITMACGTCSNENAFKAAFFQLAARMREERGEPRWEYSKEVLESAVKGTELGCPPMSILAFDGAFHGRTVGCLSVSHSKAIHKLDVPLMDYPTAPFPRLKYPLEQNVDANRKEEERCLEEVKRLIVEYSQKKKPVAAVVVEPIQAEGGDYHATPFFFKGLRDICTNEKIAFIVDEVQTGVCASGHMWAHEAWELPSPPDMVTFSKKALTGGFYFQEKWKPNCGGRIFNTWMGDAVRLLQLRTVIDVIKEDGLLDNVKKAAVRLRALLEDAAAKRPGLLSNVRSQGTLAAVDMATEQLRDSAVGALRSAGVIVGACGDSALRFRPGLTCSDKHIDQFAPIFEGVLDSLPAK</sequence>
<protein>
    <recommendedName>
        <fullName evidence="9">Gamma-amino-N-butyrate transaminase</fullName>
    </recommendedName>
</protein>
<dbReference type="GO" id="GO:0034386">
    <property type="term" value="F:4-aminobutyrate:2-oxoglutarate transaminase activity"/>
    <property type="evidence" value="ECO:0007669"/>
    <property type="project" value="UniProtKB-EC"/>
</dbReference>
<dbReference type="PROSITE" id="PS00600">
    <property type="entry name" value="AA_TRANSFER_CLASS_3"/>
    <property type="match status" value="1"/>
</dbReference>
<keyword evidence="5 7" id="KW-0663">Pyridoxal phosphate</keyword>
<dbReference type="GO" id="GO:0005739">
    <property type="term" value="C:mitochondrion"/>
    <property type="evidence" value="ECO:0007669"/>
    <property type="project" value="TreeGrafter"/>
</dbReference>
<evidence type="ECO:0000313" key="8">
    <source>
        <dbReference type="EMBL" id="CEM44944.1"/>
    </source>
</evidence>
<reference evidence="8" key="1">
    <citation type="submission" date="2014-11" db="EMBL/GenBank/DDBJ databases">
        <authorList>
            <person name="Otto D Thomas"/>
            <person name="Naeem Raeece"/>
        </authorList>
    </citation>
    <scope>NUCLEOTIDE SEQUENCE</scope>
</reference>
<comment type="similarity">
    <text evidence="2 7">Belongs to the class-III pyridoxal-phosphate-dependent aminotransferase family.</text>
</comment>
<name>A0A0G4HKV8_9ALVE</name>
<dbReference type="PhylomeDB" id="A0A0G4HKV8"/>
<dbReference type="Gene3D" id="3.40.640.10">
    <property type="entry name" value="Type I PLP-dependent aspartate aminotransferase-like (Major domain)"/>
    <property type="match status" value="1"/>
</dbReference>
<evidence type="ECO:0000256" key="1">
    <source>
        <dbReference type="ARBA" id="ARBA00001933"/>
    </source>
</evidence>
<dbReference type="InterPro" id="IPR015424">
    <property type="entry name" value="PyrdxlP-dep_Trfase"/>
</dbReference>
<dbReference type="EMBL" id="CDMZ01003054">
    <property type="protein sequence ID" value="CEM44944.1"/>
    <property type="molecule type" value="Genomic_DNA"/>
</dbReference>
<dbReference type="GO" id="GO:0030170">
    <property type="term" value="F:pyridoxal phosphate binding"/>
    <property type="evidence" value="ECO:0007669"/>
    <property type="project" value="InterPro"/>
</dbReference>
<dbReference type="FunFam" id="3.40.640.10:FF:000073">
    <property type="entry name" value="Probable 4-aminobutyrate aminotransferase"/>
    <property type="match status" value="1"/>
</dbReference>
<dbReference type="InterPro" id="IPR049704">
    <property type="entry name" value="Aminotrans_3_PPA_site"/>
</dbReference>
<evidence type="ECO:0008006" key="9">
    <source>
        <dbReference type="Google" id="ProtNLM"/>
    </source>
</evidence>